<evidence type="ECO:0000259" key="6">
    <source>
        <dbReference type="Pfam" id="PF04542"/>
    </source>
</evidence>
<keyword evidence="2" id="KW-0805">Transcription regulation</keyword>
<dbReference type="NCBIfam" id="TIGR02937">
    <property type="entry name" value="sigma70-ECF"/>
    <property type="match status" value="1"/>
</dbReference>
<evidence type="ECO:0000259" key="7">
    <source>
        <dbReference type="Pfam" id="PF08281"/>
    </source>
</evidence>
<gene>
    <name evidence="8" type="ORF">IW256_001159</name>
</gene>
<dbReference type="InterPro" id="IPR007627">
    <property type="entry name" value="RNA_pol_sigma70_r2"/>
</dbReference>
<comment type="similarity">
    <text evidence="1">Belongs to the sigma-70 factor family. ECF subfamily.</text>
</comment>
<comment type="caution">
    <text evidence="8">The sequence shown here is derived from an EMBL/GenBank/DDBJ whole genome shotgun (WGS) entry which is preliminary data.</text>
</comment>
<feature type="domain" description="RNA polymerase sigma factor 70 region 4 type 2" evidence="7">
    <location>
        <begin position="132"/>
        <end position="184"/>
    </location>
</feature>
<keyword evidence="4" id="KW-0804">Transcription</keyword>
<dbReference type="Gene3D" id="1.10.1740.10">
    <property type="match status" value="1"/>
</dbReference>
<sequence length="192" mass="21568">MNEQAGRLPPPPPTPDLAELLTRVARGDTDAFEQVYEQLSGPVYGLALRVLRDPAQAEEVAQEVLVELWRKASHYRPERGGATAWAMTVAHRRAVDRVRSVQADRARERRAATPDTDYDQVSDEVHTRLEHQQVRRCMGGLTEVQRESITLAYYGGYTYREVSDLLGVGLAAIKTRMRDGLIRLRDCLGVPS</sequence>
<name>A0A931DGC4_9ACTN</name>
<feature type="compositionally biased region" description="Basic and acidic residues" evidence="5">
    <location>
        <begin position="100"/>
        <end position="112"/>
    </location>
</feature>
<dbReference type="EMBL" id="JADOUA010000001">
    <property type="protein sequence ID" value="MBG6087046.1"/>
    <property type="molecule type" value="Genomic_DNA"/>
</dbReference>
<evidence type="ECO:0000256" key="1">
    <source>
        <dbReference type="ARBA" id="ARBA00010641"/>
    </source>
</evidence>
<dbReference type="Pfam" id="PF08281">
    <property type="entry name" value="Sigma70_r4_2"/>
    <property type="match status" value="1"/>
</dbReference>
<dbReference type="CDD" id="cd06171">
    <property type="entry name" value="Sigma70_r4"/>
    <property type="match status" value="1"/>
</dbReference>
<dbReference type="SUPFAM" id="SSF88946">
    <property type="entry name" value="Sigma2 domain of RNA polymerase sigma factors"/>
    <property type="match status" value="1"/>
</dbReference>
<dbReference type="SUPFAM" id="SSF88659">
    <property type="entry name" value="Sigma3 and sigma4 domains of RNA polymerase sigma factors"/>
    <property type="match status" value="1"/>
</dbReference>
<dbReference type="GO" id="GO:0006352">
    <property type="term" value="P:DNA-templated transcription initiation"/>
    <property type="evidence" value="ECO:0007669"/>
    <property type="project" value="InterPro"/>
</dbReference>
<evidence type="ECO:0000256" key="2">
    <source>
        <dbReference type="ARBA" id="ARBA00023015"/>
    </source>
</evidence>
<evidence type="ECO:0000313" key="8">
    <source>
        <dbReference type="EMBL" id="MBG6087046.1"/>
    </source>
</evidence>
<evidence type="ECO:0000313" key="9">
    <source>
        <dbReference type="Proteomes" id="UP000614047"/>
    </source>
</evidence>
<organism evidence="8 9">
    <name type="scientific">Actinomadura viridis</name>
    <dbReference type="NCBI Taxonomy" id="58110"/>
    <lineage>
        <taxon>Bacteria</taxon>
        <taxon>Bacillati</taxon>
        <taxon>Actinomycetota</taxon>
        <taxon>Actinomycetes</taxon>
        <taxon>Streptosporangiales</taxon>
        <taxon>Thermomonosporaceae</taxon>
        <taxon>Actinomadura</taxon>
    </lineage>
</organism>
<dbReference type="InterPro" id="IPR036388">
    <property type="entry name" value="WH-like_DNA-bd_sf"/>
</dbReference>
<dbReference type="InterPro" id="IPR039425">
    <property type="entry name" value="RNA_pol_sigma-70-like"/>
</dbReference>
<dbReference type="Pfam" id="PF04542">
    <property type="entry name" value="Sigma70_r2"/>
    <property type="match status" value="1"/>
</dbReference>
<dbReference type="InterPro" id="IPR013249">
    <property type="entry name" value="RNA_pol_sigma70_r4_t2"/>
</dbReference>
<dbReference type="GO" id="GO:0016987">
    <property type="term" value="F:sigma factor activity"/>
    <property type="evidence" value="ECO:0007669"/>
    <property type="project" value="UniProtKB-KW"/>
</dbReference>
<dbReference type="InterPro" id="IPR013324">
    <property type="entry name" value="RNA_pol_sigma_r3/r4-like"/>
</dbReference>
<evidence type="ECO:0000256" key="4">
    <source>
        <dbReference type="ARBA" id="ARBA00023163"/>
    </source>
</evidence>
<evidence type="ECO:0000256" key="3">
    <source>
        <dbReference type="ARBA" id="ARBA00023082"/>
    </source>
</evidence>
<dbReference type="GO" id="GO:0003677">
    <property type="term" value="F:DNA binding"/>
    <property type="evidence" value="ECO:0007669"/>
    <property type="project" value="InterPro"/>
</dbReference>
<dbReference type="Proteomes" id="UP000614047">
    <property type="component" value="Unassembled WGS sequence"/>
</dbReference>
<feature type="domain" description="RNA polymerase sigma-70 region 2" evidence="6">
    <location>
        <begin position="36"/>
        <end position="101"/>
    </location>
</feature>
<dbReference type="AlphaFoldDB" id="A0A931DGC4"/>
<dbReference type="InterPro" id="IPR013325">
    <property type="entry name" value="RNA_pol_sigma_r2"/>
</dbReference>
<protein>
    <submittedName>
        <fullName evidence="8">RNA polymerase sigma-70 factor (ECF subfamily)</fullName>
    </submittedName>
</protein>
<dbReference type="PANTHER" id="PTHR43133:SF66">
    <property type="entry name" value="ECF RNA POLYMERASE SIGMA FACTOR SIGK"/>
    <property type="match status" value="1"/>
</dbReference>
<keyword evidence="3" id="KW-0731">Sigma factor</keyword>
<reference evidence="8" key="1">
    <citation type="submission" date="2020-11" db="EMBL/GenBank/DDBJ databases">
        <title>Sequencing the genomes of 1000 actinobacteria strains.</title>
        <authorList>
            <person name="Klenk H.-P."/>
        </authorList>
    </citation>
    <scope>NUCLEOTIDE SEQUENCE</scope>
    <source>
        <strain evidence="8">DSM 43175</strain>
    </source>
</reference>
<proteinExistence type="inferred from homology"/>
<dbReference type="RefSeq" id="WP_197009969.1">
    <property type="nucleotide sequence ID" value="NZ_BAABES010000007.1"/>
</dbReference>
<dbReference type="NCBIfam" id="NF007228">
    <property type="entry name" value="PRK09646.1"/>
    <property type="match status" value="1"/>
</dbReference>
<dbReference type="PANTHER" id="PTHR43133">
    <property type="entry name" value="RNA POLYMERASE ECF-TYPE SIGMA FACTO"/>
    <property type="match status" value="1"/>
</dbReference>
<evidence type="ECO:0000256" key="5">
    <source>
        <dbReference type="SAM" id="MobiDB-lite"/>
    </source>
</evidence>
<dbReference type="Gene3D" id="1.10.10.10">
    <property type="entry name" value="Winged helix-like DNA-binding domain superfamily/Winged helix DNA-binding domain"/>
    <property type="match status" value="1"/>
</dbReference>
<keyword evidence="9" id="KW-1185">Reference proteome</keyword>
<accession>A0A931DGC4</accession>
<feature type="region of interest" description="Disordered" evidence="5">
    <location>
        <begin position="100"/>
        <end position="124"/>
    </location>
</feature>
<dbReference type="InterPro" id="IPR014284">
    <property type="entry name" value="RNA_pol_sigma-70_dom"/>
</dbReference>